<keyword evidence="7 10" id="KW-0472">Membrane</keyword>
<dbReference type="SMART" id="SM00303">
    <property type="entry name" value="GPS"/>
    <property type="match status" value="1"/>
</dbReference>
<protein>
    <submittedName>
        <fullName evidence="16">Adhesion G protein-coupled receptor F5-like isoform X1</fullName>
    </submittedName>
</protein>
<dbReference type="PANTHER" id="PTHR45813">
    <property type="entry name" value="IG-LIKE DOMAIN-CONTAINING PROTEIN"/>
    <property type="match status" value="1"/>
</dbReference>
<evidence type="ECO:0000256" key="5">
    <source>
        <dbReference type="ARBA" id="ARBA00022729"/>
    </source>
</evidence>
<feature type="domain" description="Ig-like" evidence="15">
    <location>
        <begin position="271"/>
        <end position="355"/>
    </location>
</feature>
<proteinExistence type="inferred from homology"/>
<evidence type="ECO:0000256" key="8">
    <source>
        <dbReference type="ARBA" id="ARBA00023157"/>
    </source>
</evidence>
<dbReference type="PRINTS" id="PR01695">
    <property type="entry name" value="IGHEPTARCPTR"/>
</dbReference>
<evidence type="ECO:0000256" key="9">
    <source>
        <dbReference type="ARBA" id="ARBA00023180"/>
    </source>
</evidence>
<dbReference type="SUPFAM" id="SSF48726">
    <property type="entry name" value="Immunoglobulin"/>
    <property type="match status" value="2"/>
</dbReference>
<dbReference type="Pfam" id="PF16489">
    <property type="entry name" value="GAIN"/>
    <property type="match status" value="1"/>
</dbReference>
<comment type="similarity">
    <text evidence="2">Belongs to the G-protein coupled receptor 2 family. Adhesion G-protein coupled receptor (ADGR) subfamily.</text>
</comment>
<keyword evidence="9" id="KW-0325">Glycoprotein</keyword>
<dbReference type="InterPro" id="IPR000832">
    <property type="entry name" value="GPCR_2_secretin-like"/>
</dbReference>
<gene>
    <name evidence="16" type="ORF">HHUSO_G7363</name>
</gene>
<feature type="transmembrane region" description="Helical" evidence="10">
    <location>
        <begin position="1185"/>
        <end position="1210"/>
    </location>
</feature>
<evidence type="ECO:0000256" key="6">
    <source>
        <dbReference type="ARBA" id="ARBA00022989"/>
    </source>
</evidence>
<dbReference type="InterPro" id="IPR017981">
    <property type="entry name" value="GPCR_2-like_7TM"/>
</dbReference>
<dbReference type="InterPro" id="IPR057400">
    <property type="entry name" value="ADGRF3/5_N"/>
</dbReference>
<name>A0ABR0ZUL8_HUSHU</name>
<feature type="domain" description="GAIN-B" evidence="13">
    <location>
        <begin position="821"/>
        <end position="978"/>
    </location>
</feature>
<dbReference type="PROSITE" id="PS50221">
    <property type="entry name" value="GAIN_B"/>
    <property type="match status" value="1"/>
</dbReference>
<dbReference type="CDD" id="cd15932">
    <property type="entry name" value="7tmB2_GPR116-like_Adhesion_VI"/>
    <property type="match status" value="1"/>
</dbReference>
<dbReference type="EMBL" id="JAHFZB010000006">
    <property type="protein sequence ID" value="KAK6488510.1"/>
    <property type="molecule type" value="Genomic_DNA"/>
</dbReference>
<dbReference type="InterPro" id="IPR013783">
    <property type="entry name" value="Ig-like_fold"/>
</dbReference>
<dbReference type="InterPro" id="IPR000082">
    <property type="entry name" value="SEA_dom"/>
</dbReference>
<evidence type="ECO:0000256" key="2">
    <source>
        <dbReference type="ARBA" id="ARBA00007343"/>
    </source>
</evidence>
<feature type="domain" description="Ig-like" evidence="15">
    <location>
        <begin position="465"/>
        <end position="548"/>
    </location>
</feature>
<evidence type="ECO:0000259" key="14">
    <source>
        <dbReference type="PROSITE" id="PS50261"/>
    </source>
</evidence>
<accession>A0ABR0ZUL8</accession>
<reference evidence="16 17" key="1">
    <citation type="submission" date="2021-05" db="EMBL/GenBank/DDBJ databases">
        <authorList>
            <person name="Zahm M."/>
            <person name="Klopp C."/>
            <person name="Cabau C."/>
            <person name="Kuhl H."/>
            <person name="Suciu R."/>
            <person name="Ciorpac M."/>
            <person name="Holostenco D."/>
            <person name="Gessner J."/>
            <person name="Wuertz S."/>
            <person name="Hohne C."/>
            <person name="Stock M."/>
            <person name="Gislard M."/>
            <person name="Lluch J."/>
            <person name="Milhes M."/>
            <person name="Lampietro C."/>
            <person name="Lopez Roques C."/>
            <person name="Donnadieu C."/>
            <person name="Du K."/>
            <person name="Schartl M."/>
            <person name="Guiguen Y."/>
        </authorList>
    </citation>
    <scope>NUCLEOTIDE SEQUENCE [LARGE SCALE GENOMIC DNA]</scope>
    <source>
        <strain evidence="16">Hh-F2</strain>
        <tissue evidence="16">Blood</tissue>
    </source>
</reference>
<feature type="signal peptide" evidence="11">
    <location>
        <begin position="1"/>
        <end position="22"/>
    </location>
</feature>
<feature type="domain" description="SEA" evidence="12">
    <location>
        <begin position="160"/>
        <end position="272"/>
    </location>
</feature>
<dbReference type="InterPro" id="IPR036364">
    <property type="entry name" value="SEA_dom_sf"/>
</dbReference>
<keyword evidence="17" id="KW-1185">Reference proteome</keyword>
<evidence type="ECO:0000259" key="13">
    <source>
        <dbReference type="PROSITE" id="PS50221"/>
    </source>
</evidence>
<keyword evidence="8" id="KW-1015">Disulfide bond</keyword>
<dbReference type="Pfam" id="PF00002">
    <property type="entry name" value="7tm_2"/>
    <property type="match status" value="1"/>
</dbReference>
<sequence>MAMYAVNLYSIILLLLVNISQAEVVHGYEDEYHLIVGSTTVNNKYQIHAPLRQKREATDFQEYFIDIEVLVNISDESFLDGLKQFLKKNISYPLNVEQNVSVTDGVLTTICTLSGENTQCKCEKAYAWSSANCSKFGSCSGDSTDTCDCIKAAPPDGLYCQAKLSFVIKMAFSMNLTFISALNNKSSPEYNQYKSDIEDAITQSYSAAVKGFQTVAVTGFRNGSVIVDYEIVTTGTSSSSDLQAGNNKITSALLVKSYQVDQSSFIAVVTDKIEFTSTPTLAFKGDTLILNCVIRVNYSKATWKVDDTDVKVDGRHVISKTENGTTLTVRPGYNGNYTCIFEDSFVIYKHTEQITVKGKPTITSTSPVTAFCDETNDLKCCITPYMDYFTVGWSDGKNTLNGVKSTNNPYCSIYTPTAEICKSKSGLVLSYTCEIKTGFGAVWLESINVTFVQMGTKTEMKIQDVSSGDGTTITCTTDIINKYNTSWYLKQGTGEITVLKPSGSVWSSSSEQNKMSLTITKVNKLWEGEYRCEFSYESKNTSAKARMNVYSLPTITVSPEKKKHDCNSDVNNEVVKCCIPVGSETYTMTFSNTDIQPGDLIASQDQMCANFTYLYPATCEVTHVITCKVTNQLNKFITKNITLDSFIKTENDVLCSHPTYGIGQEHDSITTACPPQQTGNITVECKSGNWIVTSDTCVLKAIDDIFFKASQLINSPKPVQTELPSLIEELKNTSTKFKNNITSSTATISSVVNILTVFSKTAENITISKTELTGFLETVNNVIGLESIKSWKNLNKQETDSSSSRLLQSVELFTKSLSTNSSFNLETNNINLKATKITTENSSYNEAFTFNNTIVRGSVNIPASELSVLNNTFIVAVAYLSLSDILPSRNNTTNKEVNGIVLTAIVHGNVKNVSLDFEVKNTSLGNPQCVFWNFTLYNNTGSWDDFGCKPVILGNSSIHCLCEHLTSFSILMSPKEIKDSGIREALDYITYIGLGVSMGSLVLCLLIEAIVWQSVNKNKTSYIRHVSIVNLALSLLIADIWFIIGAAIDASTPACSAATFFIHFFYLALFFWMLTLAILLFFRVVLVFKDLGKSQMLAIAFCLGYGCPLIIAVVSVAVTAPEDHYTRKDTCWLNWDNTMVLLAFVIPALVIITINLIILIVVIVKMLRRTIGDKPRAEETSTLKVVARCIAILTPFLGLTWGFGIGTVVAPDNKGIHVVFTVLNAFQGFFVLVFGTLLDSKIRDALLKTFSLSRNVSQQTRSTTGGVSSGNTNYRPNIFGQKKTYRVHEVSTSSNSTSNYSVLS</sequence>
<dbReference type="InterPro" id="IPR000203">
    <property type="entry name" value="GPS"/>
</dbReference>
<feature type="transmembrane region" description="Helical" evidence="10">
    <location>
        <begin position="988"/>
        <end position="1007"/>
    </location>
</feature>
<comment type="subcellular location">
    <subcellularLocation>
        <location evidence="1">Cell membrane</location>
        <topology evidence="1">Multi-pass membrane protein</topology>
    </subcellularLocation>
</comment>
<dbReference type="PROSITE" id="PS50835">
    <property type="entry name" value="IG_LIKE"/>
    <property type="match status" value="2"/>
</dbReference>
<dbReference type="Pfam" id="PF01825">
    <property type="entry name" value="GPS"/>
    <property type="match status" value="1"/>
</dbReference>
<evidence type="ECO:0000256" key="11">
    <source>
        <dbReference type="SAM" id="SignalP"/>
    </source>
</evidence>
<dbReference type="Gene3D" id="2.60.40.10">
    <property type="entry name" value="Immunoglobulins"/>
    <property type="match status" value="2"/>
</dbReference>
<organism evidence="16 17">
    <name type="scientific">Huso huso</name>
    <name type="common">Beluga</name>
    <name type="synonym">Acipenser huso</name>
    <dbReference type="NCBI Taxonomy" id="61971"/>
    <lineage>
        <taxon>Eukaryota</taxon>
        <taxon>Metazoa</taxon>
        <taxon>Chordata</taxon>
        <taxon>Craniata</taxon>
        <taxon>Vertebrata</taxon>
        <taxon>Euteleostomi</taxon>
        <taxon>Actinopterygii</taxon>
        <taxon>Chondrostei</taxon>
        <taxon>Acipenseriformes</taxon>
        <taxon>Acipenseridae</taxon>
        <taxon>Huso</taxon>
    </lineage>
</organism>
<dbReference type="InterPro" id="IPR008078">
    <property type="entry name" value="GPCR_2_Ig-hepta-like_rcpt"/>
</dbReference>
<dbReference type="Pfam" id="PF01390">
    <property type="entry name" value="SEA"/>
    <property type="match status" value="1"/>
</dbReference>
<feature type="chain" id="PRO_5046576067" evidence="11">
    <location>
        <begin position="23"/>
        <end position="1304"/>
    </location>
</feature>
<evidence type="ECO:0000256" key="4">
    <source>
        <dbReference type="ARBA" id="ARBA00022692"/>
    </source>
</evidence>
<dbReference type="SUPFAM" id="SSF82671">
    <property type="entry name" value="SEA domain"/>
    <property type="match status" value="1"/>
</dbReference>
<dbReference type="InterPro" id="IPR057244">
    <property type="entry name" value="GAIN_B"/>
</dbReference>
<evidence type="ECO:0000313" key="17">
    <source>
        <dbReference type="Proteomes" id="UP001369086"/>
    </source>
</evidence>
<dbReference type="InterPro" id="IPR051587">
    <property type="entry name" value="Adhesion_GPCR"/>
</dbReference>
<dbReference type="InterPro" id="IPR032471">
    <property type="entry name" value="AGRL2-4_GAIN_subdom_A"/>
</dbReference>
<dbReference type="Pfam" id="PF25387">
    <property type="entry name" value="ADGRF3_N"/>
    <property type="match status" value="1"/>
</dbReference>
<dbReference type="Gene3D" id="1.20.1070.10">
    <property type="entry name" value="Rhodopsin 7-helix transmembrane proteins"/>
    <property type="match status" value="1"/>
</dbReference>
<dbReference type="PROSITE" id="PS50024">
    <property type="entry name" value="SEA"/>
    <property type="match status" value="1"/>
</dbReference>
<feature type="transmembrane region" description="Helical" evidence="10">
    <location>
        <begin position="1097"/>
        <end position="1120"/>
    </location>
</feature>
<comment type="caution">
    <text evidence="16">The sequence shown here is derived from an EMBL/GenBank/DDBJ whole genome shotgun (WGS) entry which is preliminary data.</text>
</comment>
<dbReference type="SMART" id="SM00409">
    <property type="entry name" value="IG"/>
    <property type="match status" value="2"/>
</dbReference>
<feature type="domain" description="G-protein coupled receptors family 2 profile 2" evidence="14">
    <location>
        <begin position="986"/>
        <end position="1239"/>
    </location>
</feature>
<feature type="transmembrane region" description="Helical" evidence="10">
    <location>
        <begin position="1028"/>
        <end position="1048"/>
    </location>
</feature>
<dbReference type="InterPro" id="IPR036179">
    <property type="entry name" value="Ig-like_dom_sf"/>
</dbReference>
<evidence type="ECO:0000256" key="3">
    <source>
        <dbReference type="ARBA" id="ARBA00022475"/>
    </source>
</evidence>
<dbReference type="Gene3D" id="3.30.70.960">
    <property type="entry name" value="SEA domain"/>
    <property type="match status" value="1"/>
</dbReference>
<feature type="transmembrane region" description="Helical" evidence="10">
    <location>
        <begin position="1140"/>
        <end position="1164"/>
    </location>
</feature>
<feature type="transmembrane region" description="Helical" evidence="10">
    <location>
        <begin position="1216"/>
        <end position="1238"/>
    </location>
</feature>
<evidence type="ECO:0000259" key="12">
    <source>
        <dbReference type="PROSITE" id="PS50024"/>
    </source>
</evidence>
<dbReference type="PROSITE" id="PS50261">
    <property type="entry name" value="G_PROTEIN_RECEP_F2_4"/>
    <property type="match status" value="1"/>
</dbReference>
<evidence type="ECO:0000256" key="10">
    <source>
        <dbReference type="SAM" id="Phobius"/>
    </source>
</evidence>
<dbReference type="InterPro" id="IPR046338">
    <property type="entry name" value="GAIN_dom_sf"/>
</dbReference>
<dbReference type="SMART" id="SM00200">
    <property type="entry name" value="SEA"/>
    <property type="match status" value="1"/>
</dbReference>
<evidence type="ECO:0000259" key="15">
    <source>
        <dbReference type="PROSITE" id="PS50835"/>
    </source>
</evidence>
<dbReference type="InterPro" id="IPR007110">
    <property type="entry name" value="Ig-like_dom"/>
</dbReference>
<dbReference type="PANTHER" id="PTHR45813:SF4">
    <property type="entry name" value="ADHESION G PROTEIN-COUPLED RECEPTOR F5"/>
    <property type="match status" value="1"/>
</dbReference>
<dbReference type="SUPFAM" id="SSF81321">
    <property type="entry name" value="Family A G protein-coupled receptor-like"/>
    <property type="match status" value="1"/>
</dbReference>
<dbReference type="Proteomes" id="UP001369086">
    <property type="component" value="Unassembled WGS sequence"/>
</dbReference>
<keyword evidence="5 11" id="KW-0732">Signal</keyword>
<keyword evidence="3" id="KW-1003">Cell membrane</keyword>
<dbReference type="PRINTS" id="PR00249">
    <property type="entry name" value="GPCRSECRETIN"/>
</dbReference>
<evidence type="ECO:0000256" key="1">
    <source>
        <dbReference type="ARBA" id="ARBA00004651"/>
    </source>
</evidence>
<keyword evidence="4 10" id="KW-0812">Transmembrane</keyword>
<dbReference type="InterPro" id="IPR003599">
    <property type="entry name" value="Ig_sub"/>
</dbReference>
<dbReference type="Gene3D" id="2.60.220.50">
    <property type="match status" value="1"/>
</dbReference>
<evidence type="ECO:0000256" key="7">
    <source>
        <dbReference type="ARBA" id="ARBA00023136"/>
    </source>
</evidence>
<feature type="transmembrane region" description="Helical" evidence="10">
    <location>
        <begin position="1060"/>
        <end position="1085"/>
    </location>
</feature>
<keyword evidence="6 10" id="KW-1133">Transmembrane helix</keyword>
<evidence type="ECO:0000313" key="16">
    <source>
        <dbReference type="EMBL" id="KAK6488510.1"/>
    </source>
</evidence>